<name>A0ABM0GWL8_SACKO</name>
<dbReference type="InterPro" id="IPR009072">
    <property type="entry name" value="Histone-fold"/>
</dbReference>
<dbReference type="CDD" id="cd07979">
    <property type="entry name" value="HFD_TAF9"/>
    <property type="match status" value="1"/>
</dbReference>
<evidence type="ECO:0000256" key="4">
    <source>
        <dbReference type="ARBA" id="ARBA00023163"/>
    </source>
</evidence>
<proteinExistence type="inferred from homology"/>
<gene>
    <name evidence="7" type="primary">LOC100378588</name>
</gene>
<dbReference type="Gene3D" id="1.10.20.10">
    <property type="entry name" value="Histone, subunit A"/>
    <property type="match status" value="1"/>
</dbReference>
<keyword evidence="5" id="KW-0539">Nucleus</keyword>
<keyword evidence="4" id="KW-0804">Transcription</keyword>
<accession>A0ABM0GWL8</accession>
<comment type="subcellular location">
    <subcellularLocation>
        <location evidence="1">Nucleus</location>
    </subcellularLocation>
</comment>
<evidence type="ECO:0000256" key="3">
    <source>
        <dbReference type="ARBA" id="ARBA00023015"/>
    </source>
</evidence>
<sequence>MAATNTTTTPAKSSPRDAQVMAAILKDMGVSDYEPRLINQMLEFTFRYVSNILDDAKVYSQHAGKKTVDTDDVRLSIQHQMDHTFTSPPPKDLLMEIARERNSAPLPLIKPHNGLRLPPDRYCLSAVNYRLKHLHKKHTLTIPKLNIGPGTTTLGKPLPTLNLVTKPSTPMSITTNRITTPSGISIVTKSSPAITMVTTQGMSHLMKPTLATPNTTLQPTSVMSTPASKPSTVGTPFTVRIMPTTSMAPTVPAHTVITTGLKRKREDEDQK</sequence>
<evidence type="ECO:0000256" key="1">
    <source>
        <dbReference type="ARBA" id="ARBA00004123"/>
    </source>
</evidence>
<dbReference type="PANTHER" id="PTHR48068:SF4">
    <property type="entry name" value="TATA-BOX BINDING PROTEIN ASSOCIATED FACTOR 9"/>
    <property type="match status" value="1"/>
</dbReference>
<dbReference type="GeneID" id="100378588"/>
<keyword evidence="6" id="KW-1185">Reference proteome</keyword>
<evidence type="ECO:0000313" key="6">
    <source>
        <dbReference type="Proteomes" id="UP000694865"/>
    </source>
</evidence>
<dbReference type="SUPFAM" id="SSF47113">
    <property type="entry name" value="Histone-fold"/>
    <property type="match status" value="1"/>
</dbReference>
<keyword evidence="3" id="KW-0805">Transcription regulation</keyword>
<dbReference type="Proteomes" id="UP000694865">
    <property type="component" value="Unplaced"/>
</dbReference>
<dbReference type="InterPro" id="IPR003162">
    <property type="entry name" value="TFIID-31"/>
</dbReference>
<protein>
    <submittedName>
        <fullName evidence="7">Transcription initiation factor TFIID subunit 9-like</fullName>
    </submittedName>
</protein>
<evidence type="ECO:0000256" key="5">
    <source>
        <dbReference type="ARBA" id="ARBA00023242"/>
    </source>
</evidence>
<reference evidence="7" key="1">
    <citation type="submission" date="2025-08" db="UniProtKB">
        <authorList>
            <consortium name="RefSeq"/>
        </authorList>
    </citation>
    <scope>IDENTIFICATION</scope>
    <source>
        <tissue evidence="7">Testes</tissue>
    </source>
</reference>
<dbReference type="InterPro" id="IPR051431">
    <property type="entry name" value="TFIID_subunit_9"/>
</dbReference>
<evidence type="ECO:0000313" key="7">
    <source>
        <dbReference type="RefSeq" id="XP_002738945.1"/>
    </source>
</evidence>
<dbReference type="PANTHER" id="PTHR48068">
    <property type="entry name" value="TAF9 RNA POLYMERASE II, TATA BOX-BINDING PROTEIN (TBP)-ASSOCIATED FACTOR"/>
    <property type="match status" value="1"/>
</dbReference>
<evidence type="ECO:0000256" key="2">
    <source>
        <dbReference type="ARBA" id="ARBA00007646"/>
    </source>
</evidence>
<dbReference type="RefSeq" id="XP_002738945.1">
    <property type="nucleotide sequence ID" value="XM_002738899.2"/>
</dbReference>
<dbReference type="Pfam" id="PF02291">
    <property type="entry name" value="TFIID-31kDa"/>
    <property type="match status" value="1"/>
</dbReference>
<organism evidence="6 7">
    <name type="scientific">Saccoglossus kowalevskii</name>
    <name type="common">Acorn worm</name>
    <dbReference type="NCBI Taxonomy" id="10224"/>
    <lineage>
        <taxon>Eukaryota</taxon>
        <taxon>Metazoa</taxon>
        <taxon>Hemichordata</taxon>
        <taxon>Enteropneusta</taxon>
        <taxon>Harrimaniidae</taxon>
        <taxon>Saccoglossus</taxon>
    </lineage>
</organism>
<comment type="similarity">
    <text evidence="2">Belongs to the TAF9 family.</text>
</comment>